<dbReference type="InterPro" id="IPR013087">
    <property type="entry name" value="Znf_C2H2_type"/>
</dbReference>
<dbReference type="SMART" id="SM00355">
    <property type="entry name" value="ZnF_C2H2"/>
    <property type="match status" value="2"/>
</dbReference>
<evidence type="ECO:0000256" key="1">
    <source>
        <dbReference type="SAM" id="MobiDB-lite"/>
    </source>
</evidence>
<feature type="region of interest" description="Disordered" evidence="1">
    <location>
        <begin position="529"/>
        <end position="550"/>
    </location>
</feature>
<feature type="region of interest" description="Disordered" evidence="1">
    <location>
        <begin position="312"/>
        <end position="331"/>
    </location>
</feature>
<evidence type="ECO:0000259" key="2">
    <source>
        <dbReference type="PROSITE" id="PS00028"/>
    </source>
</evidence>
<dbReference type="AlphaFoldDB" id="A0A8X6QJ60"/>
<feature type="compositionally biased region" description="Low complexity" evidence="1">
    <location>
        <begin position="529"/>
        <end position="539"/>
    </location>
</feature>
<feature type="region of interest" description="Disordered" evidence="1">
    <location>
        <begin position="192"/>
        <end position="216"/>
    </location>
</feature>
<feature type="domain" description="C2H2-type" evidence="2">
    <location>
        <begin position="156"/>
        <end position="177"/>
    </location>
</feature>
<keyword evidence="4" id="KW-1185">Reference proteome</keyword>
<protein>
    <recommendedName>
        <fullName evidence="2">C2H2-type domain-containing protein</fullName>
    </recommendedName>
</protein>
<sequence>MLSNLPNSDVQTVCPGVKARDSTSSSTKNSSQNLLKLFGDISTNGPPTVVSFSKPTYAQKVRFTLERCPFCEKKFYTKTACDQHVQKIHNPKSILPQNKNKLSPMLGKGANQNSPPLEVSSPTHNKRKIIQKFDYILPKPRKASLFPPVSRYNFFCHICGDYFQTNLTKAQHYKISHNISLKNISNKPCTKEIQISKSRPPHSFRASTSLNKEKIPVPHVQDHQAVYISVTQQSPSSTPELDPKTNLHKQPSDSDSTAPQTEGASKICQLCSFTTKKKPIKNICQNTKNQDKQLLNQDIQPSNQEFPYLQEDNDFQKVPPNPGPSTSSESLANPYVSFQNSILKHSFPISTKLSCPVVNSKAVFGTKKWYHTNTSIKKHLNVFHQNKPQKVEFWCSIFNNKIKKTLPNMGVLRKTLFVTLKYRMMTYGGVTSNRKKRVQELSEGLPGESSLAPPLKNEDNLPPQSEDDNEEFDTRIDIERTSILDSFVETLDALLEVDDIQEAFPTFEKLLENLTTTVQEYFHLVPKSFNNNQNNNSSRKSSKQDTGFDPNNVQEVQNLYKWNRHRCVRNLVLHNNEKCQAQKDELFEYFSKCWSSPKVPFSFPSFSPPDLPPVLDLLTPEAIFSCLQGCENSAPESDLLTYKHWKEADQRGFVLSKIFNFCLKVQ</sequence>
<feature type="compositionally biased region" description="Polar residues" evidence="1">
    <location>
        <begin position="1"/>
        <end position="11"/>
    </location>
</feature>
<name>A0A8X6QJ60_NEPPI</name>
<reference evidence="3" key="1">
    <citation type="submission" date="2020-08" db="EMBL/GenBank/DDBJ databases">
        <title>Multicomponent nature underlies the extraordinary mechanical properties of spider dragline silk.</title>
        <authorList>
            <person name="Kono N."/>
            <person name="Nakamura H."/>
            <person name="Mori M."/>
            <person name="Yoshida Y."/>
            <person name="Ohtoshi R."/>
            <person name="Malay A.D."/>
            <person name="Moran D.A.P."/>
            <person name="Tomita M."/>
            <person name="Numata K."/>
            <person name="Arakawa K."/>
        </authorList>
    </citation>
    <scope>NUCLEOTIDE SEQUENCE</scope>
</reference>
<organism evidence="3 4">
    <name type="scientific">Nephila pilipes</name>
    <name type="common">Giant wood spider</name>
    <name type="synonym">Nephila maculata</name>
    <dbReference type="NCBI Taxonomy" id="299642"/>
    <lineage>
        <taxon>Eukaryota</taxon>
        <taxon>Metazoa</taxon>
        <taxon>Ecdysozoa</taxon>
        <taxon>Arthropoda</taxon>
        <taxon>Chelicerata</taxon>
        <taxon>Arachnida</taxon>
        <taxon>Araneae</taxon>
        <taxon>Araneomorphae</taxon>
        <taxon>Entelegynae</taxon>
        <taxon>Araneoidea</taxon>
        <taxon>Nephilidae</taxon>
        <taxon>Nephila</taxon>
    </lineage>
</organism>
<accession>A0A8X6QJ60</accession>
<dbReference type="PROSITE" id="PS00028">
    <property type="entry name" value="ZINC_FINGER_C2H2_1"/>
    <property type="match status" value="2"/>
</dbReference>
<feature type="non-terminal residue" evidence="3">
    <location>
        <position position="666"/>
    </location>
</feature>
<dbReference type="Proteomes" id="UP000887013">
    <property type="component" value="Unassembled WGS sequence"/>
</dbReference>
<evidence type="ECO:0000313" key="3">
    <source>
        <dbReference type="EMBL" id="GFU16454.1"/>
    </source>
</evidence>
<feature type="region of interest" description="Disordered" evidence="1">
    <location>
        <begin position="437"/>
        <end position="471"/>
    </location>
</feature>
<dbReference type="OrthoDB" id="6515899at2759"/>
<gene>
    <name evidence="3" type="ORF">NPIL_647711</name>
</gene>
<feature type="region of interest" description="Disordered" evidence="1">
    <location>
        <begin position="1"/>
        <end position="30"/>
    </location>
</feature>
<proteinExistence type="predicted"/>
<feature type="region of interest" description="Disordered" evidence="1">
    <location>
        <begin position="231"/>
        <end position="261"/>
    </location>
</feature>
<evidence type="ECO:0000313" key="4">
    <source>
        <dbReference type="Proteomes" id="UP000887013"/>
    </source>
</evidence>
<feature type="domain" description="C2H2-type" evidence="2">
    <location>
        <begin position="68"/>
        <end position="89"/>
    </location>
</feature>
<dbReference type="EMBL" id="BMAW01030448">
    <property type="protein sequence ID" value="GFU16454.1"/>
    <property type="molecule type" value="Genomic_DNA"/>
</dbReference>
<comment type="caution">
    <text evidence="3">The sequence shown here is derived from an EMBL/GenBank/DDBJ whole genome shotgun (WGS) entry which is preliminary data.</text>
</comment>